<reference evidence="3" key="1">
    <citation type="journal article" date="2019" name="Int. J. Syst. Evol. Microbiol.">
        <title>The Global Catalogue of Microorganisms (GCM) 10K type strain sequencing project: providing services to taxonomists for standard genome sequencing and annotation.</title>
        <authorList>
            <consortium name="The Broad Institute Genomics Platform"/>
            <consortium name="The Broad Institute Genome Sequencing Center for Infectious Disease"/>
            <person name="Wu L."/>
            <person name="Ma J."/>
        </authorList>
    </citation>
    <scope>NUCLEOTIDE SEQUENCE [LARGE SCALE GENOMIC DNA]</scope>
    <source>
        <strain evidence="3">JCM 14283</strain>
    </source>
</reference>
<dbReference type="InterPro" id="IPR003615">
    <property type="entry name" value="HNH_nuc"/>
</dbReference>
<dbReference type="Pfam" id="PF03235">
    <property type="entry name" value="GmrSD_N"/>
    <property type="match status" value="1"/>
</dbReference>
<dbReference type="CDD" id="cd00085">
    <property type="entry name" value="HNHc"/>
    <property type="match status" value="1"/>
</dbReference>
<evidence type="ECO:0000313" key="3">
    <source>
        <dbReference type="Proteomes" id="UP001501285"/>
    </source>
</evidence>
<feature type="domain" description="HNH nuclease" evidence="1">
    <location>
        <begin position="316"/>
        <end position="369"/>
    </location>
</feature>
<dbReference type="RefSeq" id="WP_343990147.1">
    <property type="nucleotide sequence ID" value="NZ_BAAANB010000014.1"/>
</dbReference>
<proteinExistence type="predicted"/>
<dbReference type="PANTHER" id="PTHR39639:SF1">
    <property type="entry name" value="DUF262 DOMAIN-CONTAINING PROTEIN"/>
    <property type="match status" value="1"/>
</dbReference>
<accession>A0ABP5FK19</accession>
<dbReference type="InterPro" id="IPR004919">
    <property type="entry name" value="GmrSD_N"/>
</dbReference>
<dbReference type="PANTHER" id="PTHR39639">
    <property type="entry name" value="CHROMOSOME 16, WHOLE GENOME SHOTGUN SEQUENCE"/>
    <property type="match status" value="1"/>
</dbReference>
<dbReference type="EMBL" id="BAAANB010000014">
    <property type="protein sequence ID" value="GAA2028366.1"/>
    <property type="molecule type" value="Genomic_DNA"/>
</dbReference>
<keyword evidence="3" id="KW-1185">Reference proteome</keyword>
<dbReference type="Gene3D" id="1.10.30.50">
    <property type="match status" value="1"/>
</dbReference>
<dbReference type="InterPro" id="IPR002711">
    <property type="entry name" value="HNH"/>
</dbReference>
<dbReference type="Proteomes" id="UP001501285">
    <property type="component" value="Unassembled WGS sequence"/>
</dbReference>
<dbReference type="SMART" id="SM00507">
    <property type="entry name" value="HNHc"/>
    <property type="match status" value="1"/>
</dbReference>
<organism evidence="2 3">
    <name type="scientific">Terrabacter terrae</name>
    <dbReference type="NCBI Taxonomy" id="318434"/>
    <lineage>
        <taxon>Bacteria</taxon>
        <taxon>Bacillati</taxon>
        <taxon>Actinomycetota</taxon>
        <taxon>Actinomycetes</taxon>
        <taxon>Micrococcales</taxon>
        <taxon>Intrasporangiaceae</taxon>
        <taxon>Terrabacter</taxon>
    </lineage>
</organism>
<comment type="caution">
    <text evidence="2">The sequence shown here is derived from an EMBL/GenBank/DDBJ whole genome shotgun (WGS) entry which is preliminary data.</text>
</comment>
<protein>
    <recommendedName>
        <fullName evidence="1">HNH nuclease domain-containing protein</fullName>
    </recommendedName>
</protein>
<dbReference type="Pfam" id="PF01844">
    <property type="entry name" value="HNH"/>
    <property type="match status" value="1"/>
</dbReference>
<name>A0ABP5FK19_9MICO</name>
<evidence type="ECO:0000259" key="1">
    <source>
        <dbReference type="SMART" id="SM00507"/>
    </source>
</evidence>
<gene>
    <name evidence="2" type="ORF">GCM10009740_17410</name>
</gene>
<sequence>MQIDLHRIPVREVVAGYLNTEEDGVSGMNGRLDIRPKYQRLFRYNVEQQQAVLRTVLKGFPLNVFYWSVSGESGGEPTYEMLDGQQRTLSICEFVEGNFSITDPAWPFPKNFDSLSADDRNKVLAYQLMVYKCRGTEDEKLEWFQVINIAGLKLEAQELRNAVYTGPWLTDAKRYFSRENQAAHKYGKDYVKPGDVKAQALLEKALVWIAGRGDDAICRYMNDHRNDQNALELWKRFRDVVDWAKATFPKVRPQLSQVNWPDLYDRFGSRTWNAGELEQRVRELLADVDVTKKAGIYEYVLSGDERVLNIRAFDDSMRTEAYERQNGICVKCQEHFEIGEMHADHITPWSLGGKTEGANCQMLCADCNRRKSNI</sequence>
<evidence type="ECO:0000313" key="2">
    <source>
        <dbReference type="EMBL" id="GAA2028366.1"/>
    </source>
</evidence>